<organism evidence="8 9">
    <name type="scientific">Salinisphaera japonica YTM-1</name>
    <dbReference type="NCBI Taxonomy" id="1209778"/>
    <lineage>
        <taxon>Bacteria</taxon>
        <taxon>Pseudomonadati</taxon>
        <taxon>Pseudomonadota</taxon>
        <taxon>Gammaproteobacteria</taxon>
        <taxon>Salinisphaerales</taxon>
        <taxon>Salinisphaeraceae</taxon>
        <taxon>Salinisphaera</taxon>
    </lineage>
</organism>
<sequence length="197" mass="22153">MGQSLVTRYVPGEDYRVVESAPQRDADEPVQVTEFFLYTCPHCYHFDPELAKWVKAHPNIRFERVPVLFGQGGAAYARLYYTEQALGVTDRLHEAIFTAIHEQGRPLATRPAQRKFMIAHGVDGKAFDKAYDSEAVEAKIRSVAARMKRFQVTAVPSLSVGEQYWVSGRLAGDNDRMLDVVDYLIEQTRDGGEPDGA</sequence>
<dbReference type="Gene3D" id="3.40.30.10">
    <property type="entry name" value="Glutaredoxin"/>
    <property type="match status" value="1"/>
</dbReference>
<keyword evidence="5" id="KW-0574">Periplasm</keyword>
<dbReference type="EMBL" id="AYKG01000008">
    <property type="protein sequence ID" value="ROO30938.1"/>
    <property type="molecule type" value="Genomic_DNA"/>
</dbReference>
<evidence type="ECO:0000313" key="8">
    <source>
        <dbReference type="EMBL" id="ROO30938.1"/>
    </source>
</evidence>
<feature type="disulfide bond" description="Redox-active" evidence="6">
    <location>
        <begin position="40"/>
        <end position="43"/>
    </location>
</feature>
<dbReference type="InterPro" id="IPR023205">
    <property type="entry name" value="DsbA/DsbL"/>
</dbReference>
<dbReference type="SUPFAM" id="SSF52833">
    <property type="entry name" value="Thioredoxin-like"/>
    <property type="match status" value="1"/>
</dbReference>
<evidence type="ECO:0000256" key="3">
    <source>
        <dbReference type="ARBA" id="ARBA00023157"/>
    </source>
</evidence>
<comment type="similarity">
    <text evidence="1">Belongs to the thioredoxin family. DsbA subfamily.</text>
</comment>
<feature type="domain" description="DSBA-like thioredoxin" evidence="7">
    <location>
        <begin position="31"/>
        <end position="166"/>
    </location>
</feature>
<proteinExistence type="inferred from homology"/>
<dbReference type="GO" id="GO:0016491">
    <property type="term" value="F:oxidoreductase activity"/>
    <property type="evidence" value="ECO:0007669"/>
    <property type="project" value="InterPro"/>
</dbReference>
<dbReference type="InParanoid" id="A0A423PZI0"/>
<dbReference type="GO" id="GO:0042597">
    <property type="term" value="C:periplasmic space"/>
    <property type="evidence" value="ECO:0007669"/>
    <property type="project" value="UniProtKB-SubCell"/>
</dbReference>
<dbReference type="AlphaFoldDB" id="A0A423PZI0"/>
<gene>
    <name evidence="8" type="ORF">SAJA_03690</name>
</gene>
<comment type="subcellular location">
    <subcellularLocation>
        <location evidence="5">Periplasm</location>
    </subcellularLocation>
</comment>
<evidence type="ECO:0000256" key="4">
    <source>
        <dbReference type="ARBA" id="ARBA00023284"/>
    </source>
</evidence>
<accession>A0A423PZI0</accession>
<comment type="caution">
    <text evidence="8">The sequence shown here is derived from an EMBL/GenBank/DDBJ whole genome shotgun (WGS) entry which is preliminary data.</text>
</comment>
<keyword evidence="2" id="KW-0732">Signal</keyword>
<dbReference type="PANTHER" id="PTHR35891:SF2">
    <property type="entry name" value="THIOL:DISULFIDE INTERCHANGE PROTEIN DSBA"/>
    <property type="match status" value="1"/>
</dbReference>
<evidence type="ECO:0000313" key="9">
    <source>
        <dbReference type="Proteomes" id="UP000285310"/>
    </source>
</evidence>
<keyword evidence="4" id="KW-0676">Redox-active center</keyword>
<dbReference type="InterPro" id="IPR050824">
    <property type="entry name" value="Thiol_disulfide_DsbA"/>
</dbReference>
<dbReference type="InterPro" id="IPR036249">
    <property type="entry name" value="Thioredoxin-like_sf"/>
</dbReference>
<keyword evidence="9" id="KW-1185">Reference proteome</keyword>
<name>A0A423PZI0_9GAMM</name>
<evidence type="ECO:0000256" key="6">
    <source>
        <dbReference type="PIRSR" id="PIRSR001488-1"/>
    </source>
</evidence>
<evidence type="ECO:0000256" key="1">
    <source>
        <dbReference type="ARBA" id="ARBA00005791"/>
    </source>
</evidence>
<dbReference type="InterPro" id="IPR017937">
    <property type="entry name" value="Thioredoxin_CS"/>
</dbReference>
<dbReference type="CDD" id="cd03019">
    <property type="entry name" value="DsbA_DsbA"/>
    <property type="match status" value="1"/>
</dbReference>
<dbReference type="PIRSF" id="PIRSF001488">
    <property type="entry name" value="Tdi_protein"/>
    <property type="match status" value="1"/>
</dbReference>
<keyword evidence="3 5" id="KW-1015">Disulfide bond</keyword>
<protein>
    <recommendedName>
        <fullName evidence="5">Thiol:disulfide interchange protein</fullName>
    </recommendedName>
</protein>
<evidence type="ECO:0000259" key="7">
    <source>
        <dbReference type="Pfam" id="PF01323"/>
    </source>
</evidence>
<dbReference type="InterPro" id="IPR001853">
    <property type="entry name" value="DSBA-like_thioredoxin_dom"/>
</dbReference>
<dbReference type="PANTHER" id="PTHR35891">
    <property type="entry name" value="THIOL:DISULFIDE INTERCHANGE PROTEIN DSBA"/>
    <property type="match status" value="1"/>
</dbReference>
<evidence type="ECO:0000256" key="2">
    <source>
        <dbReference type="ARBA" id="ARBA00022729"/>
    </source>
</evidence>
<dbReference type="Pfam" id="PF01323">
    <property type="entry name" value="DSBA"/>
    <property type="match status" value="1"/>
</dbReference>
<dbReference type="Proteomes" id="UP000285310">
    <property type="component" value="Unassembled WGS sequence"/>
</dbReference>
<reference evidence="8 9" key="1">
    <citation type="submission" date="2013-10" db="EMBL/GenBank/DDBJ databases">
        <title>Salinisphaera japonica YTM-1 Genome Sequencing.</title>
        <authorList>
            <person name="Lai Q."/>
            <person name="Li C."/>
            <person name="Shao Z."/>
        </authorList>
    </citation>
    <scope>NUCLEOTIDE SEQUENCE [LARGE SCALE GENOMIC DNA]</scope>
    <source>
        <strain evidence="8 9">YTM-1</strain>
    </source>
</reference>
<evidence type="ECO:0000256" key="5">
    <source>
        <dbReference type="PIRNR" id="PIRNR001488"/>
    </source>
</evidence>
<dbReference type="FunCoup" id="A0A423PZI0">
    <property type="interactions" value="124"/>
</dbReference>
<dbReference type="PROSITE" id="PS00194">
    <property type="entry name" value="THIOREDOXIN_1"/>
    <property type="match status" value="1"/>
</dbReference>